<evidence type="ECO:0000256" key="3">
    <source>
        <dbReference type="ARBA" id="ARBA00005315"/>
    </source>
</evidence>
<keyword evidence="14" id="KW-1185">Reference proteome</keyword>
<feature type="domain" description="GPI ethanolamine phosphate transferase 2 C-terminal" evidence="12">
    <location>
        <begin position="503"/>
        <end position="912"/>
    </location>
</feature>
<comment type="caution">
    <text evidence="13">The sequence shown here is derived from an EMBL/GenBank/DDBJ whole genome shotgun (WGS) entry which is preliminary data.</text>
</comment>
<reference evidence="13 14" key="1">
    <citation type="submission" date="2024-03" db="EMBL/GenBank/DDBJ databases">
        <title>The genome assembly and annotation of the cricket Gryllus longicercus Weissman &amp; Gray.</title>
        <authorList>
            <person name="Szrajer S."/>
            <person name="Gray D."/>
            <person name="Ylla G."/>
        </authorList>
    </citation>
    <scope>NUCLEOTIDE SEQUENCE [LARGE SCALE GENOMIC DNA]</scope>
    <source>
        <strain evidence="13">DAG 2021-001</strain>
        <tissue evidence="13">Whole body minus gut</tissue>
    </source>
</reference>
<dbReference type="InterPro" id="IPR039527">
    <property type="entry name" value="PIGG/GPI7"/>
</dbReference>
<comment type="similarity">
    <text evidence="3">Belongs to the PIGG/PIGN/PIGO family. PIGG subfamily.</text>
</comment>
<keyword evidence="5" id="KW-0808">Transferase</keyword>
<organism evidence="13 14">
    <name type="scientific">Gryllus longicercus</name>
    <dbReference type="NCBI Taxonomy" id="2509291"/>
    <lineage>
        <taxon>Eukaryota</taxon>
        <taxon>Metazoa</taxon>
        <taxon>Ecdysozoa</taxon>
        <taxon>Arthropoda</taxon>
        <taxon>Hexapoda</taxon>
        <taxon>Insecta</taxon>
        <taxon>Pterygota</taxon>
        <taxon>Neoptera</taxon>
        <taxon>Polyneoptera</taxon>
        <taxon>Orthoptera</taxon>
        <taxon>Ensifera</taxon>
        <taxon>Gryllidea</taxon>
        <taxon>Grylloidea</taxon>
        <taxon>Gryllidae</taxon>
        <taxon>Gryllinae</taxon>
        <taxon>Gryllus</taxon>
    </lineage>
</organism>
<dbReference type="InterPro" id="IPR017850">
    <property type="entry name" value="Alkaline_phosphatase_core_sf"/>
</dbReference>
<keyword evidence="9 11" id="KW-0472">Membrane</keyword>
<feature type="transmembrane region" description="Helical" evidence="11">
    <location>
        <begin position="774"/>
        <end position="790"/>
    </location>
</feature>
<dbReference type="Gene3D" id="3.40.720.10">
    <property type="entry name" value="Alkaline Phosphatase, subunit A"/>
    <property type="match status" value="1"/>
</dbReference>
<evidence type="ECO:0000256" key="8">
    <source>
        <dbReference type="ARBA" id="ARBA00022989"/>
    </source>
</evidence>
<feature type="transmembrane region" description="Helical" evidence="11">
    <location>
        <begin position="6"/>
        <end position="28"/>
    </location>
</feature>
<feature type="transmembrane region" description="Helical" evidence="11">
    <location>
        <begin position="548"/>
        <end position="565"/>
    </location>
</feature>
<evidence type="ECO:0000313" key="14">
    <source>
        <dbReference type="Proteomes" id="UP001378592"/>
    </source>
</evidence>
<evidence type="ECO:0000259" key="12">
    <source>
        <dbReference type="Pfam" id="PF19316"/>
    </source>
</evidence>
<evidence type="ECO:0000256" key="10">
    <source>
        <dbReference type="ARBA" id="ARBA00023180"/>
    </source>
</evidence>
<keyword evidence="4" id="KW-0337">GPI-anchor biosynthesis</keyword>
<keyword evidence="6 11" id="KW-0812">Transmembrane</keyword>
<protein>
    <recommendedName>
        <fullName evidence="12">GPI ethanolamine phosphate transferase 2 C-terminal domain-containing protein</fullName>
    </recommendedName>
</protein>
<feature type="transmembrane region" description="Helical" evidence="11">
    <location>
        <begin position="524"/>
        <end position="542"/>
    </location>
</feature>
<feature type="transmembrane region" description="Helical" evidence="11">
    <location>
        <begin position="618"/>
        <end position="636"/>
    </location>
</feature>
<dbReference type="InterPro" id="IPR037674">
    <property type="entry name" value="PIG-G_N"/>
</dbReference>
<feature type="transmembrane region" description="Helical" evidence="11">
    <location>
        <begin position="648"/>
        <end position="671"/>
    </location>
</feature>
<evidence type="ECO:0000256" key="6">
    <source>
        <dbReference type="ARBA" id="ARBA00022692"/>
    </source>
</evidence>
<feature type="transmembrane region" description="Helical" evidence="11">
    <location>
        <begin position="451"/>
        <end position="470"/>
    </location>
</feature>
<feature type="transmembrane region" description="Helical" evidence="11">
    <location>
        <begin position="420"/>
        <end position="439"/>
    </location>
</feature>
<dbReference type="AlphaFoldDB" id="A0AAN9V5H3"/>
<comment type="subcellular location">
    <subcellularLocation>
        <location evidence="1">Endoplasmic reticulum membrane</location>
        <topology evidence="1">Multi-pass membrane protein</topology>
    </subcellularLocation>
</comment>
<feature type="transmembrane region" description="Helical" evidence="11">
    <location>
        <begin position="691"/>
        <end position="708"/>
    </location>
</feature>
<proteinExistence type="inferred from homology"/>
<accession>A0AAN9V5H3</accession>
<keyword evidence="10" id="KW-0325">Glycoprotein</keyword>
<dbReference type="PANTHER" id="PTHR23072">
    <property type="entry name" value="PHOSPHATIDYLINOSITOL GLYCAN-RELATED"/>
    <property type="match status" value="1"/>
</dbReference>
<sequence>MNYFSLWRNLYCMISGAYVLFVFIRAFLPMTNNIETSSTYKDIPSNIGSAKINVSDIYQNHIDRVIIMVIDALRVDFVDHLHSEINMPYVRSMLERNEAFIVVGNVQTPTVTMPRLKAMTTGTVPSFIDIVYNLGSHSILEDNIVQQAENNGKSVIFYGDDTWIKLFPSSFKRKKGTTSFFVSDFTEVDNNVTQHLENELAANDWEIMILHYLGLDHIGHLEGPKSAHINPKLLEMDLIVKKIHYAMTEWAETLSLRSILIICGDHGMKDSGGHGGATTAETTVPIITLGVRQHFPAHSGVNSVSQIDLVPTLSVLLGLPIPKCNIGKLIPQFFQKFPMKKKLFAYYYNAKQVTDHFKEINSYHTTEAYLKYEEATRLHELWIKSNYQIVHDAKKSEELYQSSLEDMSEILGNIRVTQDVFCLLIAICIKLQICGILLFQNTNIINTSSGIFHIFIFIFTLSFFNILYCLSSESESAVCKFNMGNALGVTLPNIVLISINISIITNSCSISWFSQSSRNQALKWFLVGSGLHLISFLSSSFIEEEHQVWYFGWLTFLMVVLSKQCQISYLSGSFKNIIIFWSLILIICHRILRKLNQTGDKWASVPDISDWLHEPHNIGAISLVFILGLLGNGLYVSYCQWILSDQSIILRGLYVVLCSLSLFMVYLYRAATGAVLTLFDSIVDLKGITEARLFWCFLLLMTVQEFTLTVSRQEKLKIHFIGSLMKWSLSSWILLVSLLHRPHNVLLPGVQAFASIFLNTLYKQTFKTKFDTCWLSIAHCWLGMVFYFYQGNSNSVATVDVASGYVGLQDYNPFVVGYYLVVNTFAAPVLSLLLLVSQLVWEAKSRGIHWLLDHMETAFHTVICYRLCTVTVYLVLMIFQRHHLFVWSVFSPKLLYESVYTLVQFVVILFIYSTFYGIHILLPPIKMNNHE</sequence>
<name>A0AAN9V5H3_9ORTH</name>
<dbReference type="InterPro" id="IPR002591">
    <property type="entry name" value="Phosphodiest/P_Trfase"/>
</dbReference>
<evidence type="ECO:0000313" key="13">
    <source>
        <dbReference type="EMBL" id="KAK7790153.1"/>
    </source>
</evidence>
<dbReference type="GO" id="GO:0051267">
    <property type="term" value="F:CP2 mannose-ethanolamine phosphotransferase activity"/>
    <property type="evidence" value="ECO:0007669"/>
    <property type="project" value="TreeGrafter"/>
</dbReference>
<dbReference type="InterPro" id="IPR045687">
    <property type="entry name" value="PIGG/GPI7_C"/>
</dbReference>
<dbReference type="EMBL" id="JAZDUA010000658">
    <property type="protein sequence ID" value="KAK7790153.1"/>
    <property type="molecule type" value="Genomic_DNA"/>
</dbReference>
<evidence type="ECO:0000256" key="5">
    <source>
        <dbReference type="ARBA" id="ARBA00022679"/>
    </source>
</evidence>
<dbReference type="CDD" id="cd16024">
    <property type="entry name" value="GPI_EPT_2"/>
    <property type="match status" value="1"/>
</dbReference>
<feature type="transmembrane region" description="Helical" evidence="11">
    <location>
        <begin position="857"/>
        <end position="879"/>
    </location>
</feature>
<dbReference type="Pfam" id="PF19316">
    <property type="entry name" value="PIGO_PIGG"/>
    <property type="match status" value="1"/>
</dbReference>
<dbReference type="PANTHER" id="PTHR23072:SF0">
    <property type="entry name" value="GPI ETHANOLAMINE PHOSPHATE TRANSFERASE 2"/>
    <property type="match status" value="1"/>
</dbReference>
<evidence type="ECO:0000256" key="7">
    <source>
        <dbReference type="ARBA" id="ARBA00022824"/>
    </source>
</evidence>
<dbReference type="GO" id="GO:0006506">
    <property type="term" value="P:GPI anchor biosynthetic process"/>
    <property type="evidence" value="ECO:0007669"/>
    <property type="project" value="UniProtKB-KW"/>
</dbReference>
<feature type="transmembrane region" description="Helical" evidence="11">
    <location>
        <begin position="899"/>
        <end position="922"/>
    </location>
</feature>
<evidence type="ECO:0000256" key="1">
    <source>
        <dbReference type="ARBA" id="ARBA00004477"/>
    </source>
</evidence>
<dbReference type="GO" id="GO:0005789">
    <property type="term" value="C:endoplasmic reticulum membrane"/>
    <property type="evidence" value="ECO:0007669"/>
    <property type="project" value="UniProtKB-SubCell"/>
</dbReference>
<evidence type="ECO:0000256" key="11">
    <source>
        <dbReference type="SAM" id="Phobius"/>
    </source>
</evidence>
<feature type="transmembrane region" description="Helical" evidence="11">
    <location>
        <begin position="816"/>
        <end position="836"/>
    </location>
</feature>
<evidence type="ECO:0000256" key="2">
    <source>
        <dbReference type="ARBA" id="ARBA00004687"/>
    </source>
</evidence>
<evidence type="ECO:0000256" key="9">
    <source>
        <dbReference type="ARBA" id="ARBA00023136"/>
    </source>
</evidence>
<keyword evidence="7" id="KW-0256">Endoplasmic reticulum</keyword>
<dbReference type="Pfam" id="PF01663">
    <property type="entry name" value="Phosphodiest"/>
    <property type="match status" value="1"/>
</dbReference>
<gene>
    <name evidence="13" type="ORF">R5R35_002624</name>
</gene>
<keyword evidence="8 11" id="KW-1133">Transmembrane helix</keyword>
<dbReference type="SUPFAM" id="SSF53649">
    <property type="entry name" value="Alkaline phosphatase-like"/>
    <property type="match status" value="1"/>
</dbReference>
<evidence type="ECO:0000256" key="4">
    <source>
        <dbReference type="ARBA" id="ARBA00022502"/>
    </source>
</evidence>
<dbReference type="Proteomes" id="UP001378592">
    <property type="component" value="Unassembled WGS sequence"/>
</dbReference>
<comment type="pathway">
    <text evidence="2">Glycolipid biosynthesis; glycosylphosphatidylinositol-anchor biosynthesis.</text>
</comment>